<feature type="compositionally biased region" description="Low complexity" evidence="1">
    <location>
        <begin position="77"/>
        <end position="89"/>
    </location>
</feature>
<accession>A0A6A6CX89</accession>
<feature type="compositionally biased region" description="Acidic residues" evidence="1">
    <location>
        <begin position="588"/>
        <end position="605"/>
    </location>
</feature>
<feature type="compositionally biased region" description="Low complexity" evidence="1">
    <location>
        <begin position="145"/>
        <end position="159"/>
    </location>
</feature>
<feature type="compositionally biased region" description="Polar residues" evidence="1">
    <location>
        <begin position="236"/>
        <end position="263"/>
    </location>
</feature>
<organism evidence="2 3">
    <name type="scientific">Zasmidium cellare ATCC 36951</name>
    <dbReference type="NCBI Taxonomy" id="1080233"/>
    <lineage>
        <taxon>Eukaryota</taxon>
        <taxon>Fungi</taxon>
        <taxon>Dikarya</taxon>
        <taxon>Ascomycota</taxon>
        <taxon>Pezizomycotina</taxon>
        <taxon>Dothideomycetes</taxon>
        <taxon>Dothideomycetidae</taxon>
        <taxon>Mycosphaerellales</taxon>
        <taxon>Mycosphaerellaceae</taxon>
        <taxon>Zasmidium</taxon>
    </lineage>
</organism>
<feature type="region of interest" description="Disordered" evidence="1">
    <location>
        <begin position="1"/>
        <end position="34"/>
    </location>
</feature>
<feature type="compositionally biased region" description="Polar residues" evidence="1">
    <location>
        <begin position="570"/>
        <end position="584"/>
    </location>
</feature>
<proteinExistence type="predicted"/>
<dbReference type="OrthoDB" id="5423493at2759"/>
<feature type="region of interest" description="Disordered" evidence="1">
    <location>
        <begin position="229"/>
        <end position="610"/>
    </location>
</feature>
<feature type="compositionally biased region" description="Low complexity" evidence="1">
    <location>
        <begin position="303"/>
        <end position="314"/>
    </location>
</feature>
<reference evidence="2" key="1">
    <citation type="journal article" date="2020" name="Stud. Mycol.">
        <title>101 Dothideomycetes genomes: a test case for predicting lifestyles and emergence of pathogens.</title>
        <authorList>
            <person name="Haridas S."/>
            <person name="Albert R."/>
            <person name="Binder M."/>
            <person name="Bloem J."/>
            <person name="Labutti K."/>
            <person name="Salamov A."/>
            <person name="Andreopoulos B."/>
            <person name="Baker S."/>
            <person name="Barry K."/>
            <person name="Bills G."/>
            <person name="Bluhm B."/>
            <person name="Cannon C."/>
            <person name="Castanera R."/>
            <person name="Culley D."/>
            <person name="Daum C."/>
            <person name="Ezra D."/>
            <person name="Gonzalez J."/>
            <person name="Henrissat B."/>
            <person name="Kuo A."/>
            <person name="Liang C."/>
            <person name="Lipzen A."/>
            <person name="Lutzoni F."/>
            <person name="Magnuson J."/>
            <person name="Mondo S."/>
            <person name="Nolan M."/>
            <person name="Ohm R."/>
            <person name="Pangilinan J."/>
            <person name="Park H.-J."/>
            <person name="Ramirez L."/>
            <person name="Alfaro M."/>
            <person name="Sun H."/>
            <person name="Tritt A."/>
            <person name="Yoshinaga Y."/>
            <person name="Zwiers L.-H."/>
            <person name="Turgeon B."/>
            <person name="Goodwin S."/>
            <person name="Spatafora J."/>
            <person name="Crous P."/>
            <person name="Grigoriev I."/>
        </authorList>
    </citation>
    <scope>NUCLEOTIDE SEQUENCE</scope>
    <source>
        <strain evidence="2">ATCC 36951</strain>
    </source>
</reference>
<evidence type="ECO:0000256" key="1">
    <source>
        <dbReference type="SAM" id="MobiDB-lite"/>
    </source>
</evidence>
<dbReference type="EMBL" id="ML993582">
    <property type="protein sequence ID" value="KAF2171645.1"/>
    <property type="molecule type" value="Genomic_DNA"/>
</dbReference>
<feature type="region of interest" description="Disordered" evidence="1">
    <location>
        <begin position="47"/>
        <end position="210"/>
    </location>
</feature>
<name>A0A6A6CX89_ZASCE</name>
<feature type="compositionally biased region" description="Low complexity" evidence="1">
    <location>
        <begin position="350"/>
        <end position="363"/>
    </location>
</feature>
<feature type="compositionally biased region" description="Acidic residues" evidence="1">
    <location>
        <begin position="272"/>
        <end position="282"/>
    </location>
</feature>
<feature type="compositionally biased region" description="Basic residues" evidence="1">
    <location>
        <begin position="485"/>
        <end position="497"/>
    </location>
</feature>
<protein>
    <submittedName>
        <fullName evidence="2">Uncharacterized protein</fullName>
    </submittedName>
</protein>
<feature type="compositionally biased region" description="Polar residues" evidence="1">
    <location>
        <begin position="7"/>
        <end position="19"/>
    </location>
</feature>
<dbReference type="RefSeq" id="XP_033672534.1">
    <property type="nucleotide sequence ID" value="XM_033815515.1"/>
</dbReference>
<feature type="compositionally biased region" description="Acidic residues" evidence="1">
    <location>
        <begin position="501"/>
        <end position="511"/>
    </location>
</feature>
<sequence length="657" mass="70948">MARPRNAPSSALPATNAPKTRQALKEKTNTAPPVYNDAEDTIEVAVVSKPKRGRPQKAQPSSDELVISRAVNEDDYATAQPTSQPATTTDELAKSDNAPQPMAKATRRPARTARKVVHNEAQNKVLEGLKQRMEATARGQKGKQAAAPPVSDPVPASSDTLIAAKGAPSKAAEGNAERPDFSLSPSPPPPGKLSSVRGPRSSIAQPGSVLRAQATPAIESSLLALRNFKRRPRQPSMLQMVQQRTASAAPSVAHTTIETTAVEDSSIFDLDMSNEEEDDFAPEAEGTPLVKSNRRSSVSAHGSTRSKTAASRTSRPSRKRKSDDVEDSVVSSKSAKRSKSKKSNEQEDMVAPVTQVPATQTPTDDADEPQPAPPSEIHVEDSFSMSMPAAEPPSPSEQASENDDDLLVPSTEPDKQTNDDFQDEDDAVPNGIMAEPLSSSPPPVDLRNDDVLAEPLTQASPPPAKKTSRAKTKPVLTATLQSLLPKRRQPLRQRHRKSEYDFESDDYEGDTALDASHLDNDEDELGGRLRRQTKTAPKSSKAQRGRPGRAATATSKKAAARKPSTAPTTNKKSNVKTYGRQATASDKENDDYESGGEAEEEEEGDFTLPEVSMSMEEVATSKEIEAAKKKFAEVDEWDFEFESMSAENHRSSSPAWR</sequence>
<gene>
    <name evidence="2" type="ORF">M409DRAFT_63278</name>
</gene>
<dbReference type="AlphaFoldDB" id="A0A6A6CX89"/>
<feature type="compositionally biased region" description="Low complexity" evidence="1">
    <location>
        <begin position="549"/>
        <end position="569"/>
    </location>
</feature>
<evidence type="ECO:0000313" key="3">
    <source>
        <dbReference type="Proteomes" id="UP000799537"/>
    </source>
</evidence>
<evidence type="ECO:0000313" key="2">
    <source>
        <dbReference type="EMBL" id="KAF2171645.1"/>
    </source>
</evidence>
<feature type="compositionally biased region" description="Basic residues" evidence="1">
    <location>
        <begin position="105"/>
        <end position="116"/>
    </location>
</feature>
<dbReference type="GeneID" id="54568787"/>
<keyword evidence="3" id="KW-1185">Reference proteome</keyword>
<dbReference type="Proteomes" id="UP000799537">
    <property type="component" value="Unassembled WGS sequence"/>
</dbReference>